<organism evidence="2 3">
    <name type="scientific">Plakobranchus ocellatus</name>
    <dbReference type="NCBI Taxonomy" id="259542"/>
    <lineage>
        <taxon>Eukaryota</taxon>
        <taxon>Metazoa</taxon>
        <taxon>Spiralia</taxon>
        <taxon>Lophotrochozoa</taxon>
        <taxon>Mollusca</taxon>
        <taxon>Gastropoda</taxon>
        <taxon>Heterobranchia</taxon>
        <taxon>Euthyneura</taxon>
        <taxon>Panpulmonata</taxon>
        <taxon>Sacoglossa</taxon>
        <taxon>Placobranchoidea</taxon>
        <taxon>Plakobranchidae</taxon>
        <taxon>Plakobranchus</taxon>
    </lineage>
</organism>
<proteinExistence type="predicted"/>
<accession>A0AAV3Z182</accession>
<comment type="caution">
    <text evidence="2">The sequence shown here is derived from an EMBL/GenBank/DDBJ whole genome shotgun (WGS) entry which is preliminary data.</text>
</comment>
<evidence type="ECO:0000313" key="2">
    <source>
        <dbReference type="EMBL" id="GFN88532.1"/>
    </source>
</evidence>
<feature type="region of interest" description="Disordered" evidence="1">
    <location>
        <begin position="1"/>
        <end position="23"/>
    </location>
</feature>
<dbReference type="EMBL" id="BLXT01001848">
    <property type="protein sequence ID" value="GFN88532.1"/>
    <property type="molecule type" value="Genomic_DNA"/>
</dbReference>
<dbReference type="AlphaFoldDB" id="A0AAV3Z182"/>
<protein>
    <submittedName>
        <fullName evidence="2">Uncharacterized protein</fullName>
    </submittedName>
</protein>
<gene>
    <name evidence="2" type="ORF">PoB_001503800</name>
</gene>
<evidence type="ECO:0000256" key="1">
    <source>
        <dbReference type="SAM" id="MobiDB-lite"/>
    </source>
</evidence>
<evidence type="ECO:0000313" key="3">
    <source>
        <dbReference type="Proteomes" id="UP000735302"/>
    </source>
</evidence>
<reference evidence="2 3" key="1">
    <citation type="journal article" date="2021" name="Elife">
        <title>Chloroplast acquisition without the gene transfer in kleptoplastic sea slugs, Plakobranchus ocellatus.</title>
        <authorList>
            <person name="Maeda T."/>
            <person name="Takahashi S."/>
            <person name="Yoshida T."/>
            <person name="Shimamura S."/>
            <person name="Takaki Y."/>
            <person name="Nagai Y."/>
            <person name="Toyoda A."/>
            <person name="Suzuki Y."/>
            <person name="Arimoto A."/>
            <person name="Ishii H."/>
            <person name="Satoh N."/>
            <person name="Nishiyama T."/>
            <person name="Hasebe M."/>
            <person name="Maruyama T."/>
            <person name="Minagawa J."/>
            <person name="Obokata J."/>
            <person name="Shigenobu S."/>
        </authorList>
    </citation>
    <scope>NUCLEOTIDE SEQUENCE [LARGE SCALE GENOMIC DNA]</scope>
</reference>
<keyword evidence="3" id="KW-1185">Reference proteome</keyword>
<name>A0AAV3Z182_9GAST</name>
<dbReference type="Proteomes" id="UP000735302">
    <property type="component" value="Unassembled WGS sequence"/>
</dbReference>
<sequence>MFDNGPNLLVRDSKDLPRRMNSSTPPVCKDIVKATTPYTLRNVLLKAENPHIALLNYRANPSRTFTLQANSSWVEN</sequence>